<dbReference type="PROSITE" id="PS50848">
    <property type="entry name" value="START"/>
    <property type="match status" value="1"/>
</dbReference>
<gene>
    <name evidence="2" type="ORF">GCM10008090_14970</name>
</gene>
<dbReference type="InterPro" id="IPR051213">
    <property type="entry name" value="START_lipid_transfer"/>
</dbReference>
<evidence type="ECO:0000313" key="3">
    <source>
        <dbReference type="Proteomes" id="UP000614811"/>
    </source>
</evidence>
<protein>
    <recommendedName>
        <fullName evidence="1">START domain-containing protein</fullName>
    </recommendedName>
</protein>
<evidence type="ECO:0000313" key="2">
    <source>
        <dbReference type="EMBL" id="GHA06298.1"/>
    </source>
</evidence>
<dbReference type="SUPFAM" id="SSF55961">
    <property type="entry name" value="Bet v1-like"/>
    <property type="match status" value="1"/>
</dbReference>
<accession>A0A918RQG4</accession>
<dbReference type="InterPro" id="IPR023393">
    <property type="entry name" value="START-like_dom_sf"/>
</dbReference>
<comment type="caution">
    <text evidence="2">The sequence shown here is derived from an EMBL/GenBank/DDBJ whole genome shotgun (WGS) entry which is preliminary data.</text>
</comment>
<dbReference type="Proteomes" id="UP000614811">
    <property type="component" value="Unassembled WGS sequence"/>
</dbReference>
<dbReference type="InterPro" id="IPR002913">
    <property type="entry name" value="START_lipid-bd_dom"/>
</dbReference>
<dbReference type="Pfam" id="PF01852">
    <property type="entry name" value="START"/>
    <property type="match status" value="1"/>
</dbReference>
<organism evidence="2 3">
    <name type="scientific">Arenicella chitinivorans</name>
    <dbReference type="NCBI Taxonomy" id="1329800"/>
    <lineage>
        <taxon>Bacteria</taxon>
        <taxon>Pseudomonadati</taxon>
        <taxon>Pseudomonadota</taxon>
        <taxon>Gammaproteobacteria</taxon>
        <taxon>Arenicellales</taxon>
        <taxon>Arenicellaceae</taxon>
        <taxon>Arenicella</taxon>
    </lineage>
</organism>
<dbReference type="GO" id="GO:0008289">
    <property type="term" value="F:lipid binding"/>
    <property type="evidence" value="ECO:0007669"/>
    <property type="project" value="InterPro"/>
</dbReference>
<reference evidence="2" key="2">
    <citation type="submission" date="2020-09" db="EMBL/GenBank/DDBJ databases">
        <authorList>
            <person name="Sun Q."/>
            <person name="Kim S."/>
        </authorList>
    </citation>
    <scope>NUCLEOTIDE SEQUENCE</scope>
    <source>
        <strain evidence="2">KCTC 12711</strain>
    </source>
</reference>
<reference evidence="2" key="1">
    <citation type="journal article" date="2014" name="Int. J. Syst. Evol. Microbiol.">
        <title>Complete genome sequence of Corynebacterium casei LMG S-19264T (=DSM 44701T), isolated from a smear-ripened cheese.</title>
        <authorList>
            <consortium name="US DOE Joint Genome Institute (JGI-PGF)"/>
            <person name="Walter F."/>
            <person name="Albersmeier A."/>
            <person name="Kalinowski J."/>
            <person name="Ruckert C."/>
        </authorList>
    </citation>
    <scope>NUCLEOTIDE SEQUENCE</scope>
    <source>
        <strain evidence="2">KCTC 12711</strain>
    </source>
</reference>
<sequence length="211" mass="24145">MLCIAVLSSASSTHTEVEYEWHLKRDRDGIQVYVSKVADSKFKAMRAQMVVETPVRSLVALITDLENCQKWAPTCKRAHIVTRLSPTESIVYSHNNLPFPVRDRVAYSRVVWTVDAHTGIVLMRSHALSDDQYHVRRGVIRVTDAMSEWRFTPQAEGRVLVESFVYADPNGAIPAWLTNLLMVDTPYDTMRQVRKLAQTEKYRQALVPFLP</sequence>
<dbReference type="Gene3D" id="3.30.530.20">
    <property type="match status" value="1"/>
</dbReference>
<dbReference type="EMBL" id="BMXA01000002">
    <property type="protein sequence ID" value="GHA06298.1"/>
    <property type="molecule type" value="Genomic_DNA"/>
</dbReference>
<feature type="domain" description="START" evidence="1">
    <location>
        <begin position="21"/>
        <end position="202"/>
    </location>
</feature>
<dbReference type="PIRSF" id="PIRSF039033">
    <property type="entry name" value="START_dom"/>
    <property type="match status" value="1"/>
</dbReference>
<keyword evidence="3" id="KW-1185">Reference proteome</keyword>
<dbReference type="PANTHER" id="PTHR19308:SF14">
    <property type="entry name" value="START DOMAIN-CONTAINING PROTEIN"/>
    <property type="match status" value="1"/>
</dbReference>
<dbReference type="AlphaFoldDB" id="A0A918RQG4"/>
<name>A0A918RQG4_9GAMM</name>
<dbReference type="PANTHER" id="PTHR19308">
    <property type="entry name" value="PHOSPHATIDYLCHOLINE TRANSFER PROTEIN"/>
    <property type="match status" value="1"/>
</dbReference>
<dbReference type="InterPro" id="IPR028347">
    <property type="entry name" value="START_dom_prot"/>
</dbReference>
<dbReference type="GO" id="GO:0005737">
    <property type="term" value="C:cytoplasm"/>
    <property type="evidence" value="ECO:0007669"/>
    <property type="project" value="UniProtKB-ARBA"/>
</dbReference>
<proteinExistence type="predicted"/>
<evidence type="ECO:0000259" key="1">
    <source>
        <dbReference type="PROSITE" id="PS50848"/>
    </source>
</evidence>